<dbReference type="EMBL" id="JBJKFK010008065">
    <property type="protein sequence ID" value="KAL3307187.1"/>
    <property type="molecule type" value="Genomic_DNA"/>
</dbReference>
<organism evidence="4 5">
    <name type="scientific">Cichlidogyrus casuarinus</name>
    <dbReference type="NCBI Taxonomy" id="1844966"/>
    <lineage>
        <taxon>Eukaryota</taxon>
        <taxon>Metazoa</taxon>
        <taxon>Spiralia</taxon>
        <taxon>Lophotrochozoa</taxon>
        <taxon>Platyhelminthes</taxon>
        <taxon>Monogenea</taxon>
        <taxon>Monopisthocotylea</taxon>
        <taxon>Dactylogyridea</taxon>
        <taxon>Ancyrocephalidae</taxon>
        <taxon>Cichlidogyrus</taxon>
    </lineage>
</organism>
<dbReference type="PANTHER" id="PTHR11702">
    <property type="entry name" value="DEVELOPMENTALLY REGULATED GTP-BINDING PROTEIN-RELATED"/>
    <property type="match status" value="1"/>
</dbReference>
<dbReference type="InterPro" id="IPR027417">
    <property type="entry name" value="P-loop_NTPase"/>
</dbReference>
<reference evidence="4 5" key="1">
    <citation type="submission" date="2024-11" db="EMBL/GenBank/DDBJ databases">
        <title>Adaptive evolution of stress response genes in parasites aligns with host niche diversity.</title>
        <authorList>
            <person name="Hahn C."/>
            <person name="Resl P."/>
        </authorList>
    </citation>
    <scope>NUCLEOTIDE SEQUENCE [LARGE SCALE GENOMIC DNA]</scope>
    <source>
        <strain evidence="4">EGGRZ-B1_66</strain>
        <tissue evidence="4">Body</tissue>
    </source>
</reference>
<dbReference type="AlphaFoldDB" id="A0ABD2PIH6"/>
<sequence>MYLVADLPGLIEGAANEGRGLGSSFLSMIEGCRLLAFCVDVGTPLSQEPDFGLETVKEQLRMLKHELDTHDERWLNATKRAVLVIGTKIDLLLVAAALEGEAEKLRMLQQKLKALALEAGFVDKNLSVHLISAQNDLFIEPLVAKIRDIACTDLPAATVNES</sequence>
<keyword evidence="1" id="KW-0547">Nucleotide-binding</keyword>
<dbReference type="PANTHER" id="PTHR11702:SF31">
    <property type="entry name" value="MITOCHONDRIAL RIBOSOME-ASSOCIATED GTPASE 2"/>
    <property type="match status" value="1"/>
</dbReference>
<dbReference type="SUPFAM" id="SSF52540">
    <property type="entry name" value="P-loop containing nucleoside triphosphate hydrolases"/>
    <property type="match status" value="1"/>
</dbReference>
<evidence type="ECO:0000256" key="1">
    <source>
        <dbReference type="ARBA" id="ARBA00022741"/>
    </source>
</evidence>
<evidence type="ECO:0000313" key="4">
    <source>
        <dbReference type="EMBL" id="KAL3307187.1"/>
    </source>
</evidence>
<dbReference type="InterPro" id="IPR045086">
    <property type="entry name" value="OBG_GTPase"/>
</dbReference>
<dbReference type="Pfam" id="PF01926">
    <property type="entry name" value="MMR_HSR1"/>
    <property type="match status" value="1"/>
</dbReference>
<keyword evidence="2" id="KW-0175">Coiled coil</keyword>
<evidence type="ECO:0000256" key="2">
    <source>
        <dbReference type="SAM" id="Coils"/>
    </source>
</evidence>
<dbReference type="InterPro" id="IPR031167">
    <property type="entry name" value="G_OBG"/>
</dbReference>
<evidence type="ECO:0000259" key="3">
    <source>
        <dbReference type="PROSITE" id="PS51710"/>
    </source>
</evidence>
<dbReference type="InterPro" id="IPR006073">
    <property type="entry name" value="GTP-bd"/>
</dbReference>
<feature type="domain" description="OBG-type G" evidence="3">
    <location>
        <begin position="1"/>
        <end position="151"/>
    </location>
</feature>
<keyword evidence="5" id="KW-1185">Reference proteome</keyword>
<accession>A0ABD2PIH6</accession>
<gene>
    <name evidence="4" type="ORF">Ciccas_014306</name>
</gene>
<protein>
    <recommendedName>
        <fullName evidence="3">OBG-type G domain-containing protein</fullName>
    </recommendedName>
</protein>
<name>A0ABD2PIH6_9PLAT</name>
<dbReference type="PROSITE" id="PS51710">
    <property type="entry name" value="G_OBG"/>
    <property type="match status" value="1"/>
</dbReference>
<comment type="caution">
    <text evidence="4">The sequence shown here is derived from an EMBL/GenBank/DDBJ whole genome shotgun (WGS) entry which is preliminary data.</text>
</comment>
<dbReference type="Gene3D" id="3.40.50.300">
    <property type="entry name" value="P-loop containing nucleotide triphosphate hydrolases"/>
    <property type="match status" value="1"/>
</dbReference>
<dbReference type="Proteomes" id="UP001626550">
    <property type="component" value="Unassembled WGS sequence"/>
</dbReference>
<evidence type="ECO:0000313" key="5">
    <source>
        <dbReference type="Proteomes" id="UP001626550"/>
    </source>
</evidence>
<dbReference type="GO" id="GO:0000166">
    <property type="term" value="F:nucleotide binding"/>
    <property type="evidence" value="ECO:0007669"/>
    <property type="project" value="UniProtKB-KW"/>
</dbReference>
<feature type="coiled-coil region" evidence="2">
    <location>
        <begin position="53"/>
        <end position="118"/>
    </location>
</feature>
<proteinExistence type="predicted"/>